<protein>
    <recommendedName>
        <fullName evidence="1">Flagellar Assembly Protein A N-terminal region domain-containing protein</fullName>
    </recommendedName>
</protein>
<reference evidence="2 3" key="1">
    <citation type="submission" date="2016-12" db="EMBL/GenBank/DDBJ databases">
        <title>Diversity of luminous bacteria.</title>
        <authorList>
            <person name="Yoshizawa S."/>
            <person name="Kogure K."/>
        </authorList>
    </citation>
    <scope>NUCLEOTIDE SEQUENCE [LARGE SCALE GENOMIC DNA]</scope>
    <source>
        <strain evidence="2 3">SA4-48</strain>
    </source>
</reference>
<organism evidence="2 3">
    <name type="scientific">Psychrosphaera saromensis</name>
    <dbReference type="NCBI Taxonomy" id="716813"/>
    <lineage>
        <taxon>Bacteria</taxon>
        <taxon>Pseudomonadati</taxon>
        <taxon>Pseudomonadota</taxon>
        <taxon>Gammaproteobacteria</taxon>
        <taxon>Alteromonadales</taxon>
        <taxon>Pseudoalteromonadaceae</taxon>
        <taxon>Psychrosphaera</taxon>
    </lineage>
</organism>
<dbReference type="InterPro" id="IPR046865">
    <property type="entry name" value="FapA_b_solenoid"/>
</dbReference>
<proteinExistence type="predicted"/>
<dbReference type="SUPFAM" id="SSF63848">
    <property type="entry name" value="Cell-division inhibitor MinC, C-terminal domain"/>
    <property type="match status" value="1"/>
</dbReference>
<dbReference type="Proteomes" id="UP000239007">
    <property type="component" value="Unassembled WGS sequence"/>
</dbReference>
<gene>
    <name evidence="2" type="ORF">BTO11_01760</name>
</gene>
<evidence type="ECO:0000259" key="1">
    <source>
        <dbReference type="Pfam" id="PF20250"/>
    </source>
</evidence>
<dbReference type="Pfam" id="PF20250">
    <property type="entry name" value="FapA_N"/>
    <property type="match status" value="1"/>
</dbReference>
<dbReference type="EMBL" id="MSCH01000003">
    <property type="protein sequence ID" value="PQJ52497.1"/>
    <property type="molecule type" value="Genomic_DNA"/>
</dbReference>
<dbReference type="PANTHER" id="PTHR38032">
    <property type="entry name" value="POLYMERASE-RELATED"/>
    <property type="match status" value="1"/>
</dbReference>
<dbReference type="GO" id="GO:0000902">
    <property type="term" value="P:cell morphogenesis"/>
    <property type="evidence" value="ECO:0007669"/>
    <property type="project" value="InterPro"/>
</dbReference>
<name>A0A2S7URE1_9GAMM</name>
<feature type="domain" description="Flagellar Assembly Protein A N-terminal region" evidence="1">
    <location>
        <begin position="76"/>
        <end position="253"/>
    </location>
</feature>
<dbReference type="PANTHER" id="PTHR38032:SF1">
    <property type="entry name" value="RNA-BINDING PROTEIN KHPB N-TERMINAL DOMAIN-CONTAINING PROTEIN"/>
    <property type="match status" value="1"/>
</dbReference>
<comment type="caution">
    <text evidence="2">The sequence shown here is derived from an EMBL/GenBank/DDBJ whole genome shotgun (WGS) entry which is preliminary data.</text>
</comment>
<evidence type="ECO:0000313" key="2">
    <source>
        <dbReference type="EMBL" id="PQJ52497.1"/>
    </source>
</evidence>
<sequence length="538" mass="59570">MAISIEIDCHAKSPIFEVADLLKAHADSTFYKTYVKKESLFELVESVNELVMEIKNGVNQPRKFTRDFAEVRDAVVTIKVSADKMSAKAQVEMPWGGKIASVDDIKKACKSKRVSFGLKRSRVEALLENSFDAHPGEIFDSVIAVGKEPKHGKNAKFKPLVELFSDKIRKPTEMADGKVDLKDLGDIDTVKPGEKIYQKTPLTAGVDGRNVLGETLKANPGKDVRMEVTSGTLVDPENENILLANKEGLARLIDNRMEVDDVYTLTELTPKQGHVRFNGTVIILGDVSPEMKIIASGDVLISGFVESASIRCRGELTVLSGASGKSLDEEVDGRRNNCLLESGNRVNVAFANHVDVVAKRDVFIHKQISHCNVTAASIVVGKGRVPRGKIIGGHYNISKYIEAGHLGAPSDTVTHISMNRTYDVFKQKEDSFWQQIEELQERQELLQANMPSLVGGAQKDAAKAEMVQLENKINKTINYRKTLGQRRREYMENVVVKVNHTLYGGLYFDFGSKGITNTVRKGPSIVRIEDFQLVIEAK</sequence>
<dbReference type="InterPro" id="IPR036145">
    <property type="entry name" value="MinC_C_sf"/>
</dbReference>
<dbReference type="Pfam" id="PF03961">
    <property type="entry name" value="FapA"/>
    <property type="match status" value="1"/>
</dbReference>
<dbReference type="InterPro" id="IPR046866">
    <property type="entry name" value="FapA_N"/>
</dbReference>
<dbReference type="AlphaFoldDB" id="A0A2S7URE1"/>
<accession>A0A2S7URE1</accession>
<dbReference type="InterPro" id="IPR005646">
    <property type="entry name" value="FapA"/>
</dbReference>
<keyword evidence="3" id="KW-1185">Reference proteome</keyword>
<evidence type="ECO:0000313" key="3">
    <source>
        <dbReference type="Proteomes" id="UP000239007"/>
    </source>
</evidence>